<keyword evidence="6" id="KW-1185">Reference proteome</keyword>
<dbReference type="AlphaFoldDB" id="A0AAV1CJY7"/>
<feature type="compositionally biased region" description="Gly residues" evidence="4">
    <location>
        <begin position="11"/>
        <end position="75"/>
    </location>
</feature>
<organism evidence="5 6">
    <name type="scientific">Oldenlandia corymbosa var. corymbosa</name>
    <dbReference type="NCBI Taxonomy" id="529605"/>
    <lineage>
        <taxon>Eukaryota</taxon>
        <taxon>Viridiplantae</taxon>
        <taxon>Streptophyta</taxon>
        <taxon>Embryophyta</taxon>
        <taxon>Tracheophyta</taxon>
        <taxon>Spermatophyta</taxon>
        <taxon>Magnoliopsida</taxon>
        <taxon>eudicotyledons</taxon>
        <taxon>Gunneridae</taxon>
        <taxon>Pentapetalae</taxon>
        <taxon>asterids</taxon>
        <taxon>lamiids</taxon>
        <taxon>Gentianales</taxon>
        <taxon>Rubiaceae</taxon>
        <taxon>Rubioideae</taxon>
        <taxon>Spermacoceae</taxon>
        <taxon>Hedyotis-Oldenlandia complex</taxon>
        <taxon>Oldenlandia</taxon>
    </lineage>
</organism>
<evidence type="ECO:0000256" key="3">
    <source>
        <dbReference type="ARBA" id="ARBA00022833"/>
    </source>
</evidence>
<evidence type="ECO:0000256" key="4">
    <source>
        <dbReference type="SAM" id="MobiDB-lite"/>
    </source>
</evidence>
<dbReference type="Gene3D" id="3.30.40.10">
    <property type="entry name" value="Zinc/RING finger domain, C3HC4 (zinc finger)"/>
    <property type="match status" value="1"/>
</dbReference>
<proteinExistence type="predicted"/>
<feature type="compositionally biased region" description="Low complexity" evidence="4">
    <location>
        <begin position="1"/>
        <end position="10"/>
    </location>
</feature>
<keyword evidence="1" id="KW-0479">Metal-binding</keyword>
<sequence>MQLHSGVVGSPRGGVPRGGPRGGVPRGSGSGVPRGGGGGVLRGGGGGAPREGPHGGGRGRVVPGGRGPGPTGNHGPGEDDIGERAFYHVNNPVGQYQQYIVSDHWARVKYFYNFYAEEVTYDDDELVHYICRLRNDPTKAVVQCEDCGVWFHCEDCLGVPAAVAAQNEFVLVCEGRSTVPVV</sequence>
<keyword evidence="3" id="KW-0862">Zinc</keyword>
<accession>A0AAV1CJY7</accession>
<gene>
    <name evidence="5" type="ORF">OLC1_LOCUS6042</name>
</gene>
<dbReference type="InterPro" id="IPR011011">
    <property type="entry name" value="Znf_FYVE_PHD"/>
</dbReference>
<evidence type="ECO:0000256" key="2">
    <source>
        <dbReference type="ARBA" id="ARBA00022771"/>
    </source>
</evidence>
<reference evidence="5" key="1">
    <citation type="submission" date="2023-03" db="EMBL/GenBank/DDBJ databases">
        <authorList>
            <person name="Julca I."/>
        </authorList>
    </citation>
    <scope>NUCLEOTIDE SEQUENCE</scope>
</reference>
<name>A0AAV1CJY7_OLDCO</name>
<protein>
    <submittedName>
        <fullName evidence="5">OLC1v1030819C1</fullName>
    </submittedName>
</protein>
<evidence type="ECO:0000313" key="6">
    <source>
        <dbReference type="Proteomes" id="UP001161247"/>
    </source>
</evidence>
<dbReference type="SUPFAM" id="SSF57903">
    <property type="entry name" value="FYVE/PHD zinc finger"/>
    <property type="match status" value="1"/>
</dbReference>
<evidence type="ECO:0000313" key="5">
    <source>
        <dbReference type="EMBL" id="CAI9094974.1"/>
    </source>
</evidence>
<dbReference type="InterPro" id="IPR013083">
    <property type="entry name" value="Znf_RING/FYVE/PHD"/>
</dbReference>
<dbReference type="EMBL" id="OX459119">
    <property type="protein sequence ID" value="CAI9094974.1"/>
    <property type="molecule type" value="Genomic_DNA"/>
</dbReference>
<dbReference type="Proteomes" id="UP001161247">
    <property type="component" value="Chromosome 2"/>
</dbReference>
<dbReference type="GO" id="GO:0008270">
    <property type="term" value="F:zinc ion binding"/>
    <property type="evidence" value="ECO:0007669"/>
    <property type="project" value="UniProtKB-KW"/>
</dbReference>
<evidence type="ECO:0000256" key="1">
    <source>
        <dbReference type="ARBA" id="ARBA00022723"/>
    </source>
</evidence>
<feature type="region of interest" description="Disordered" evidence="4">
    <location>
        <begin position="1"/>
        <end position="82"/>
    </location>
</feature>
<keyword evidence="2" id="KW-0863">Zinc-finger</keyword>